<keyword evidence="2" id="KW-0378">Hydrolase</keyword>
<dbReference type="EMBL" id="SMMG02000007">
    <property type="protein sequence ID" value="KAA3465403.1"/>
    <property type="molecule type" value="Genomic_DNA"/>
</dbReference>
<feature type="transmembrane region" description="Helical" evidence="1">
    <location>
        <begin position="253"/>
        <end position="277"/>
    </location>
</feature>
<dbReference type="GO" id="GO:0006508">
    <property type="term" value="P:proteolysis"/>
    <property type="evidence" value="ECO:0007669"/>
    <property type="project" value="UniProtKB-KW"/>
</dbReference>
<gene>
    <name evidence="2" type="ORF">EPI10_000571</name>
</gene>
<proteinExistence type="predicted"/>
<organism evidence="2 3">
    <name type="scientific">Gossypium australe</name>
    <dbReference type="NCBI Taxonomy" id="47621"/>
    <lineage>
        <taxon>Eukaryota</taxon>
        <taxon>Viridiplantae</taxon>
        <taxon>Streptophyta</taxon>
        <taxon>Embryophyta</taxon>
        <taxon>Tracheophyta</taxon>
        <taxon>Spermatophyta</taxon>
        <taxon>Magnoliopsida</taxon>
        <taxon>eudicotyledons</taxon>
        <taxon>Gunneridae</taxon>
        <taxon>Pentapetalae</taxon>
        <taxon>rosids</taxon>
        <taxon>malvids</taxon>
        <taxon>Malvales</taxon>
        <taxon>Malvaceae</taxon>
        <taxon>Malvoideae</taxon>
        <taxon>Gossypium</taxon>
    </lineage>
</organism>
<evidence type="ECO:0000313" key="2">
    <source>
        <dbReference type="EMBL" id="KAA3465403.1"/>
    </source>
</evidence>
<comment type="caution">
    <text evidence="2">The sequence shown here is derived from an EMBL/GenBank/DDBJ whole genome shotgun (WGS) entry which is preliminary data.</text>
</comment>
<keyword evidence="1" id="KW-0812">Transmembrane</keyword>
<dbReference type="OrthoDB" id="971512at2759"/>
<keyword evidence="1" id="KW-1133">Transmembrane helix</keyword>
<reference evidence="3" key="1">
    <citation type="journal article" date="2019" name="Plant Biotechnol. J.">
        <title>Genome sequencing of the Australian wild diploid species Gossypium australe highlights disease resistance and delayed gland morphogenesis.</title>
        <authorList>
            <person name="Cai Y."/>
            <person name="Cai X."/>
            <person name="Wang Q."/>
            <person name="Wang P."/>
            <person name="Zhang Y."/>
            <person name="Cai C."/>
            <person name="Xu Y."/>
            <person name="Wang K."/>
            <person name="Zhou Z."/>
            <person name="Wang C."/>
            <person name="Geng S."/>
            <person name="Li B."/>
            <person name="Dong Q."/>
            <person name="Hou Y."/>
            <person name="Wang H."/>
            <person name="Ai P."/>
            <person name="Liu Z."/>
            <person name="Yi F."/>
            <person name="Sun M."/>
            <person name="An G."/>
            <person name="Cheng J."/>
            <person name="Zhang Y."/>
            <person name="Shi Q."/>
            <person name="Xie Y."/>
            <person name="Shi X."/>
            <person name="Chang Y."/>
            <person name="Huang F."/>
            <person name="Chen Y."/>
            <person name="Hong S."/>
            <person name="Mi L."/>
            <person name="Sun Q."/>
            <person name="Zhang L."/>
            <person name="Zhou B."/>
            <person name="Peng R."/>
            <person name="Zhang X."/>
            <person name="Liu F."/>
        </authorList>
    </citation>
    <scope>NUCLEOTIDE SEQUENCE [LARGE SCALE GENOMIC DNA]</scope>
    <source>
        <strain evidence="3">cv. PA1801</strain>
    </source>
</reference>
<keyword evidence="2" id="KW-0645">Protease</keyword>
<sequence>MLQMKWGFLKNELGKGFSITQRAVWFRQDTVLLWCWCCWVDGFSCAISPQLLLPATSSAFKKLCHLCNASRLKHVWSETTSKLMRTGNFRFANDAVCPSCSSYLFFNAEEQRKEFGIAGNSGSSKIYTYRKNSFNTRKLPNTLIDVNVLKLGAATSYRFLQAPAVGSVAVFVTRYRVVMIVDHAGRRLDFRSSSLLVSIPYAKYSKGFARSYLRQLRCSQLYESMPTAGLLKQSGSQQVQKDKTPPWEKCLTLLGYLINCCLCKAPAIGALGAISGLRFDQRLQRRSAAHGTSYFPKHGMIQSFCNSMFEIRRNRKRHVNKPGSYKPNAVPRVDALVIGLMSRGIDNWGLITMWLLGGAAVSWLIGPAWKYDFDSVKEN</sequence>
<dbReference type="Proteomes" id="UP000325315">
    <property type="component" value="Unassembled WGS sequence"/>
</dbReference>
<feature type="transmembrane region" description="Helical" evidence="1">
    <location>
        <begin position="348"/>
        <end position="369"/>
    </location>
</feature>
<dbReference type="AlphaFoldDB" id="A0A5B6V8N3"/>
<keyword evidence="3" id="KW-1185">Reference proteome</keyword>
<protein>
    <submittedName>
        <fullName evidence="2">Rhomboid-like protease 1</fullName>
    </submittedName>
</protein>
<evidence type="ECO:0000256" key="1">
    <source>
        <dbReference type="SAM" id="Phobius"/>
    </source>
</evidence>
<dbReference type="GO" id="GO:0008233">
    <property type="term" value="F:peptidase activity"/>
    <property type="evidence" value="ECO:0007669"/>
    <property type="project" value="UniProtKB-KW"/>
</dbReference>
<name>A0A5B6V8N3_9ROSI</name>
<keyword evidence="1" id="KW-0472">Membrane</keyword>
<evidence type="ECO:0000313" key="3">
    <source>
        <dbReference type="Proteomes" id="UP000325315"/>
    </source>
</evidence>
<accession>A0A5B6V8N3</accession>